<feature type="region of interest" description="Disordered" evidence="1">
    <location>
        <begin position="227"/>
        <end position="261"/>
    </location>
</feature>
<dbReference type="EMBL" id="CP040915">
    <property type="protein sequence ID" value="QDC25577.1"/>
    <property type="molecule type" value="Genomic_DNA"/>
</dbReference>
<sequence length="261" mass="28201">MTADAAGHAWPPDDASRLTDAQKSLRAQMLATEHWSLLASRSTTQSEVLTRIAIFLTLVSAGLVTLGVLGNATQFRGWFGGAALGVLLLLVLLGLITLLRVYNVATEDLMYVLAMNRLRGAYLDLDPGLERYFLMSADDDRLGAERTYHYFFSRGASHMFASSMMVITVVTAVVTGLFAGSLAVALGGAVVVALAIGTIAGVVLFVGFLMRGYRLYLRSYASHVPLRQTRPPARHEQADEPTNQPPPPPDRRPFSSSSTTA</sequence>
<dbReference type="RefSeq" id="WP_139929826.1">
    <property type="nucleotide sequence ID" value="NZ_CP040915.1"/>
</dbReference>
<evidence type="ECO:0000313" key="3">
    <source>
        <dbReference type="EMBL" id="QDC25577.1"/>
    </source>
</evidence>
<dbReference type="OrthoDB" id="165132at2"/>
<evidence type="ECO:0008006" key="5">
    <source>
        <dbReference type="Google" id="ProtNLM"/>
    </source>
</evidence>
<evidence type="ECO:0000256" key="1">
    <source>
        <dbReference type="SAM" id="MobiDB-lite"/>
    </source>
</evidence>
<evidence type="ECO:0000313" key="4">
    <source>
        <dbReference type="Proteomes" id="UP000314616"/>
    </source>
</evidence>
<protein>
    <recommendedName>
        <fullName evidence="5">DUF2270 domain-containing protein</fullName>
    </recommendedName>
</protein>
<dbReference type="KEGG" id="gyu:FE374_14050"/>
<keyword evidence="2" id="KW-0472">Membrane</keyword>
<keyword evidence="2" id="KW-0812">Transmembrane</keyword>
<evidence type="ECO:0000256" key="2">
    <source>
        <dbReference type="SAM" id="Phobius"/>
    </source>
</evidence>
<feature type="transmembrane region" description="Helical" evidence="2">
    <location>
        <begin position="159"/>
        <end position="179"/>
    </location>
</feature>
<dbReference type="AlphaFoldDB" id="A0A5B8C5S2"/>
<feature type="transmembrane region" description="Helical" evidence="2">
    <location>
        <begin position="48"/>
        <end position="72"/>
    </location>
</feature>
<feature type="transmembrane region" description="Helical" evidence="2">
    <location>
        <begin position="78"/>
        <end position="102"/>
    </location>
</feature>
<reference evidence="3 4" key="1">
    <citation type="submission" date="2019-05" db="EMBL/GenBank/DDBJ databases">
        <title>Georgenia *** sp. nov., and Georgenia *** sp. nov., isolated from the intestinal contents of plateau pika (Ochotona curzoniae) in the Qinghai-Tibet plateau of China.</title>
        <authorList>
            <person name="Tian Z."/>
        </authorList>
    </citation>
    <scope>NUCLEOTIDE SEQUENCE [LARGE SCALE GENOMIC DNA]</scope>
    <source>
        <strain evidence="3 4">Z443</strain>
    </source>
</reference>
<keyword evidence="2" id="KW-1133">Transmembrane helix</keyword>
<gene>
    <name evidence="3" type="ORF">FE374_14050</name>
</gene>
<organism evidence="3 4">
    <name type="scientific">Georgenia yuyongxinii</name>
    <dbReference type="NCBI Taxonomy" id="2589797"/>
    <lineage>
        <taxon>Bacteria</taxon>
        <taxon>Bacillati</taxon>
        <taxon>Actinomycetota</taxon>
        <taxon>Actinomycetes</taxon>
        <taxon>Micrococcales</taxon>
        <taxon>Bogoriellaceae</taxon>
        <taxon>Georgenia</taxon>
    </lineage>
</organism>
<proteinExistence type="predicted"/>
<feature type="transmembrane region" description="Helical" evidence="2">
    <location>
        <begin position="185"/>
        <end position="210"/>
    </location>
</feature>
<dbReference type="Proteomes" id="UP000314616">
    <property type="component" value="Chromosome"/>
</dbReference>
<name>A0A5B8C5S2_9MICO</name>
<accession>A0A5B8C5S2</accession>